<evidence type="ECO:0000256" key="3">
    <source>
        <dbReference type="ARBA" id="ARBA00022989"/>
    </source>
</evidence>
<dbReference type="EMBL" id="AUZM01000016">
    <property type="protein sequence ID" value="ERT07886.1"/>
    <property type="molecule type" value="Genomic_DNA"/>
</dbReference>
<dbReference type="SUPFAM" id="SSF52091">
    <property type="entry name" value="SpoIIaa-like"/>
    <property type="match status" value="1"/>
</dbReference>
<reference evidence="8 9" key="1">
    <citation type="journal article" date="2013" name="Front. Microbiol.">
        <title>Comparative genomic analyses of the cyanobacterium, Lyngbya aestuarii BL J, a powerful hydrogen producer.</title>
        <authorList>
            <person name="Kothari A."/>
            <person name="Vaughn M."/>
            <person name="Garcia-Pichel F."/>
        </authorList>
    </citation>
    <scope>NUCLEOTIDE SEQUENCE [LARGE SCALE GENOMIC DNA]</scope>
    <source>
        <strain evidence="8 9">BL J</strain>
    </source>
</reference>
<evidence type="ECO:0000313" key="8">
    <source>
        <dbReference type="EMBL" id="ERT07886.1"/>
    </source>
</evidence>
<evidence type="ECO:0000256" key="1">
    <source>
        <dbReference type="ARBA" id="ARBA00004141"/>
    </source>
</evidence>
<feature type="transmembrane region" description="Helical" evidence="6">
    <location>
        <begin position="204"/>
        <end position="221"/>
    </location>
</feature>
<dbReference type="InterPro" id="IPR036513">
    <property type="entry name" value="STAS_dom_sf"/>
</dbReference>
<dbReference type="PANTHER" id="PTHR11814">
    <property type="entry name" value="SULFATE TRANSPORTER"/>
    <property type="match status" value="1"/>
</dbReference>
<dbReference type="InterPro" id="IPR011547">
    <property type="entry name" value="SLC26A/SulP_dom"/>
</dbReference>
<evidence type="ECO:0000313" key="9">
    <source>
        <dbReference type="Proteomes" id="UP000017127"/>
    </source>
</evidence>
<accession>U7QNC6</accession>
<dbReference type="Pfam" id="PF00916">
    <property type="entry name" value="Sulfate_transp"/>
    <property type="match status" value="1"/>
</dbReference>
<evidence type="ECO:0000256" key="5">
    <source>
        <dbReference type="SAM" id="MobiDB-lite"/>
    </source>
</evidence>
<dbReference type="Pfam" id="PF01740">
    <property type="entry name" value="STAS"/>
    <property type="match status" value="1"/>
</dbReference>
<feature type="domain" description="STAS" evidence="7">
    <location>
        <begin position="447"/>
        <end position="554"/>
    </location>
</feature>
<dbReference type="CDD" id="cd07042">
    <property type="entry name" value="STAS_SulP_like_sulfate_transporter"/>
    <property type="match status" value="1"/>
</dbReference>
<keyword evidence="2 6" id="KW-0812">Transmembrane</keyword>
<feature type="transmembrane region" description="Helical" evidence="6">
    <location>
        <begin position="379"/>
        <end position="404"/>
    </location>
</feature>
<comment type="subcellular location">
    <subcellularLocation>
        <location evidence="1">Membrane</location>
        <topology evidence="1">Multi-pass membrane protein</topology>
    </subcellularLocation>
</comment>
<dbReference type="AlphaFoldDB" id="U7QNC6"/>
<feature type="transmembrane region" description="Helical" evidence="6">
    <location>
        <begin position="129"/>
        <end position="151"/>
    </location>
</feature>
<feature type="transmembrane region" description="Helical" evidence="6">
    <location>
        <begin position="171"/>
        <end position="192"/>
    </location>
</feature>
<comment type="caution">
    <text evidence="8">The sequence shown here is derived from an EMBL/GenBank/DDBJ whole genome shotgun (WGS) entry which is preliminary data.</text>
</comment>
<feature type="transmembrane region" description="Helical" evidence="6">
    <location>
        <begin position="19"/>
        <end position="39"/>
    </location>
</feature>
<feature type="transmembrane region" description="Helical" evidence="6">
    <location>
        <begin position="46"/>
        <end position="70"/>
    </location>
</feature>
<sequence>MQFTRITNEINFRYLKGDIFGGVTAAVIALPMALAFGVASGAPDGAAVGLWGAVLVGFFAALFGGTPTLISEPTGPMTVVFTAVIAKLTADNPETGMAMAFTVVMLAGVFQLAFGALRLGKYITLMPYTVISGFMSGIGIILIILQIGPMLGQAGPKGGVVGTLQNIPSLIANINPLETLLGVIAIAIIFFTPAKLKKIVPPQLSALVIGTLISLLFFPEVDIRRIGEIPMGLPQLHLPVFSLDQLNTMLIDGLVLGMLGCIDSLLTSVIADSLTQSQHNSDKELLGQGLGNLISGICGGLPGAGATMGTVVNIQAGGRTAVSGLTRALILLVIVLAAAPLTQGIPLAVLAGIALKVGIDIIDWKFLKRAHRLSWKAAAIMYGVVLLTVFYDLIVAVGVGVFIANMLTIKRLADIQAEQVKAIDTPNDEVMSNEEAKQLMKQAKGQILLLDLGGPMSFGAAKAITQRQGILDNYQAIIIDLNHVPLLGVTATLALEKMIDSAYNKSIDVYIVGAENSEHQIRTRLQRFNILDRLPKENRVATRVVALRRALASINGEIIEPESYDEEMNSYPPVNPTDAATLQKS</sequence>
<dbReference type="PATRIC" id="fig|1348334.3.peg.2032"/>
<proteinExistence type="predicted"/>
<organism evidence="8 9">
    <name type="scientific">Lyngbya aestuarii BL J</name>
    <dbReference type="NCBI Taxonomy" id="1348334"/>
    <lineage>
        <taxon>Bacteria</taxon>
        <taxon>Bacillati</taxon>
        <taxon>Cyanobacteriota</taxon>
        <taxon>Cyanophyceae</taxon>
        <taxon>Oscillatoriophycideae</taxon>
        <taxon>Oscillatoriales</taxon>
        <taxon>Microcoleaceae</taxon>
        <taxon>Lyngbya</taxon>
    </lineage>
</organism>
<keyword evidence="4 6" id="KW-0472">Membrane</keyword>
<keyword evidence="3 6" id="KW-1133">Transmembrane helix</keyword>
<feature type="transmembrane region" description="Helical" evidence="6">
    <location>
        <begin position="329"/>
        <end position="359"/>
    </location>
</feature>
<dbReference type="InterPro" id="IPR001902">
    <property type="entry name" value="SLC26A/SulP_fam"/>
</dbReference>
<feature type="transmembrane region" description="Helical" evidence="6">
    <location>
        <begin position="97"/>
        <end position="117"/>
    </location>
</feature>
<dbReference type="Proteomes" id="UP000017127">
    <property type="component" value="Unassembled WGS sequence"/>
</dbReference>
<dbReference type="Gene3D" id="3.30.750.24">
    <property type="entry name" value="STAS domain"/>
    <property type="match status" value="1"/>
</dbReference>
<protein>
    <submittedName>
        <fullName evidence="8">Sulfate transporter family protein</fullName>
    </submittedName>
</protein>
<name>U7QNC6_9CYAN</name>
<gene>
    <name evidence="8" type="ORF">M595_2096</name>
</gene>
<evidence type="ECO:0000256" key="4">
    <source>
        <dbReference type="ARBA" id="ARBA00023136"/>
    </source>
</evidence>
<feature type="transmembrane region" description="Helical" evidence="6">
    <location>
        <begin position="249"/>
        <end position="271"/>
    </location>
</feature>
<dbReference type="GO" id="GO:0016020">
    <property type="term" value="C:membrane"/>
    <property type="evidence" value="ECO:0007669"/>
    <property type="project" value="UniProtKB-SubCell"/>
</dbReference>
<dbReference type="GO" id="GO:0055085">
    <property type="term" value="P:transmembrane transport"/>
    <property type="evidence" value="ECO:0007669"/>
    <property type="project" value="InterPro"/>
</dbReference>
<dbReference type="RefSeq" id="WP_023065844.1">
    <property type="nucleotide sequence ID" value="NZ_AUZM01000016.1"/>
</dbReference>
<feature type="region of interest" description="Disordered" evidence="5">
    <location>
        <begin position="565"/>
        <end position="585"/>
    </location>
</feature>
<dbReference type="InterPro" id="IPR002645">
    <property type="entry name" value="STAS_dom"/>
</dbReference>
<keyword evidence="9" id="KW-1185">Reference proteome</keyword>
<dbReference type="OrthoDB" id="9771198at2"/>
<dbReference type="PROSITE" id="PS50801">
    <property type="entry name" value="STAS"/>
    <property type="match status" value="1"/>
</dbReference>
<evidence type="ECO:0000256" key="6">
    <source>
        <dbReference type="SAM" id="Phobius"/>
    </source>
</evidence>
<evidence type="ECO:0000256" key="2">
    <source>
        <dbReference type="ARBA" id="ARBA00022692"/>
    </source>
</evidence>
<evidence type="ECO:0000259" key="7">
    <source>
        <dbReference type="PROSITE" id="PS50801"/>
    </source>
</evidence>